<dbReference type="KEGG" id="tcb:TCARB_0882"/>
<sequence>MSRRPLPIAWEHTTITPPVKIIEPALIMKKRYDARPVAATAVLESLDTASSDIRLRIESAITPTSMG</sequence>
<protein>
    <submittedName>
        <fullName evidence="1">Uncharacterized protein</fullName>
    </submittedName>
</protein>
<gene>
    <name evidence="1" type="ORF">TCARB_0882</name>
</gene>
<accession>A0A3G1A596</accession>
<evidence type="ECO:0000313" key="2">
    <source>
        <dbReference type="Proteomes" id="UP000266720"/>
    </source>
</evidence>
<dbReference type="EMBL" id="CP007493">
    <property type="protein sequence ID" value="AJB41932.1"/>
    <property type="molecule type" value="Genomic_DNA"/>
</dbReference>
<dbReference type="Proteomes" id="UP000266720">
    <property type="component" value="Chromosome"/>
</dbReference>
<proteinExistence type="predicted"/>
<evidence type="ECO:0000313" key="1">
    <source>
        <dbReference type="EMBL" id="AJB41932.1"/>
    </source>
</evidence>
<organism evidence="1 2">
    <name type="scientific">Thermofilum adornatum 1505</name>
    <dbReference type="NCBI Taxonomy" id="697581"/>
    <lineage>
        <taxon>Archaea</taxon>
        <taxon>Thermoproteota</taxon>
        <taxon>Thermoprotei</taxon>
        <taxon>Thermofilales</taxon>
        <taxon>Thermofilaceae</taxon>
        <taxon>Thermofilum</taxon>
    </lineage>
</organism>
<reference evidence="2" key="1">
    <citation type="book" date="2010" name="EXTREMOPHILES" publisher="0:0-0">
        <title>Complete genome sequences of ten hyperthermophilic archaea reveal their metabolic capabilities and possible ecological roles.</title>
        <editorList>
            <person name="?"/>
        </editorList>
        <authorList>
            <person name="Ravin N.V."/>
            <person name="Mardanov A.V."/>
            <person name="Bonch-Osmolovskaya E.A."/>
            <person name="Skryabin K.G."/>
        </authorList>
    </citation>
    <scope>NUCLEOTIDE SEQUENCE [LARGE SCALE GENOMIC DNA]</scope>
    <source>
        <strain evidence="2">1505</strain>
    </source>
</reference>
<dbReference type="STRING" id="697581.TCARB_0882"/>
<name>A0A3G1A596_9CREN</name>
<dbReference type="AlphaFoldDB" id="A0A3G1A596"/>